<evidence type="ECO:0000256" key="3">
    <source>
        <dbReference type="ARBA" id="ARBA00023186"/>
    </source>
</evidence>
<evidence type="ECO:0000313" key="6">
    <source>
        <dbReference type="Proteomes" id="UP000198644"/>
    </source>
</evidence>
<organism evidence="5 6">
    <name type="scientific">Marinobacter daqiaonensis</name>
    <dbReference type="NCBI Taxonomy" id="650891"/>
    <lineage>
        <taxon>Bacteria</taxon>
        <taxon>Pseudomonadati</taxon>
        <taxon>Pseudomonadota</taxon>
        <taxon>Gammaproteobacteria</taxon>
        <taxon>Pseudomonadales</taxon>
        <taxon>Marinobacteraceae</taxon>
        <taxon>Marinobacter</taxon>
    </lineage>
</organism>
<dbReference type="OrthoDB" id="5770785at2"/>
<keyword evidence="6" id="KW-1185">Reference proteome</keyword>
<evidence type="ECO:0000256" key="4">
    <source>
        <dbReference type="HAMAP-Rule" id="MF_02200"/>
    </source>
</evidence>
<evidence type="ECO:0000313" key="5">
    <source>
        <dbReference type="EMBL" id="SFR67402.1"/>
    </source>
</evidence>
<dbReference type="Gene3D" id="3.30.70.920">
    <property type="match status" value="1"/>
</dbReference>
<dbReference type="PANTHER" id="PTHR38603">
    <property type="entry name" value="CHAPERONE NAPD"/>
    <property type="match status" value="1"/>
</dbReference>
<dbReference type="PANTHER" id="PTHR38603:SF1">
    <property type="entry name" value="CHAPERONE NAPD"/>
    <property type="match status" value="1"/>
</dbReference>
<dbReference type="GO" id="GO:0005737">
    <property type="term" value="C:cytoplasm"/>
    <property type="evidence" value="ECO:0007669"/>
    <property type="project" value="UniProtKB-SubCell"/>
</dbReference>
<gene>
    <name evidence="4" type="primary">napD</name>
    <name evidence="5" type="ORF">SAMN05216203_2434</name>
</gene>
<name>A0A1I6IKZ1_9GAMM</name>
<comment type="similarity">
    <text evidence="4">Belongs to the NapD family.</text>
</comment>
<dbReference type="Pfam" id="PF03927">
    <property type="entry name" value="NapD"/>
    <property type="match status" value="1"/>
</dbReference>
<evidence type="ECO:0000256" key="1">
    <source>
        <dbReference type="ARBA" id="ARBA00004496"/>
    </source>
</evidence>
<evidence type="ECO:0000256" key="2">
    <source>
        <dbReference type="ARBA" id="ARBA00022490"/>
    </source>
</evidence>
<dbReference type="GO" id="GO:0005048">
    <property type="term" value="F:signal sequence binding"/>
    <property type="evidence" value="ECO:0007669"/>
    <property type="project" value="UniProtKB-UniRule"/>
</dbReference>
<sequence length="102" mass="11213">MPDITDSPEVHIASFIVHFHNAQRDSLERFLKAEADLEVQPSDPPGDGRLVVVCEGPHQGHILDRMDAIEQVPGVLGCSLVYHEVMSAREAEQELISEVISG</sequence>
<keyword evidence="3 4" id="KW-0143">Chaperone</keyword>
<accession>A0A1I6IKZ1</accession>
<dbReference type="GO" id="GO:0051224">
    <property type="term" value="P:negative regulation of protein transport"/>
    <property type="evidence" value="ECO:0007669"/>
    <property type="project" value="UniProtKB-UniRule"/>
</dbReference>
<dbReference type="InterPro" id="IPR005623">
    <property type="entry name" value="Chaperone_NapD_NO3_reduct"/>
</dbReference>
<reference evidence="5 6" key="1">
    <citation type="submission" date="2016-10" db="EMBL/GenBank/DDBJ databases">
        <authorList>
            <person name="de Groot N.N."/>
        </authorList>
    </citation>
    <scope>NUCLEOTIDE SEQUENCE [LARGE SCALE GENOMIC DNA]</scope>
    <source>
        <strain evidence="5 6">CGMCC 1.9167</strain>
    </source>
</reference>
<dbReference type="STRING" id="650891.SAMN05216203_2434"/>
<comment type="subcellular location">
    <subcellularLocation>
        <location evidence="1 4">Cytoplasm</location>
    </subcellularLocation>
</comment>
<proteinExistence type="inferred from homology"/>
<comment type="subunit">
    <text evidence="4">Interacts with the cytoplasmic NapA precursor.</text>
</comment>
<dbReference type="HAMAP" id="MF_02200">
    <property type="entry name" value="NapD"/>
    <property type="match status" value="1"/>
</dbReference>
<comment type="function">
    <text evidence="4">Chaperone for NapA, the catalytic subunit of the periplasmic nitrate reductase. It binds directly and specifically to the twin-arginine signal peptide of NapA, preventing premature interaction with the Tat translocase and premature export.</text>
</comment>
<dbReference type="Proteomes" id="UP000198644">
    <property type="component" value="Unassembled WGS sequence"/>
</dbReference>
<dbReference type="AlphaFoldDB" id="A0A1I6IKZ1"/>
<dbReference type="EMBL" id="FOYW01000001">
    <property type="protein sequence ID" value="SFR67402.1"/>
    <property type="molecule type" value="Genomic_DNA"/>
</dbReference>
<dbReference type="RefSeq" id="WP_092012744.1">
    <property type="nucleotide sequence ID" value="NZ_FOYW01000001.1"/>
</dbReference>
<keyword evidence="2 4" id="KW-0963">Cytoplasm</keyword>
<protein>
    <recommendedName>
        <fullName evidence="4">Chaperone NapD</fullName>
    </recommendedName>
    <alternativeName>
        <fullName evidence="4">NapA signal peptide-binding chaperone NapD</fullName>
    </alternativeName>
</protein>